<protein>
    <submittedName>
        <fullName evidence="3">Uncharacterized protein</fullName>
    </submittedName>
</protein>
<proteinExistence type="predicted"/>
<dbReference type="EMBL" id="DTQM01000188">
    <property type="protein sequence ID" value="HGC43482.1"/>
    <property type="molecule type" value="Genomic_DNA"/>
</dbReference>
<gene>
    <name evidence="3" type="ORF">ENY07_09740</name>
</gene>
<evidence type="ECO:0000313" key="3">
    <source>
        <dbReference type="EMBL" id="HGC43482.1"/>
    </source>
</evidence>
<accession>A0A8J4M6N8</accession>
<feature type="compositionally biased region" description="Pro residues" evidence="1">
    <location>
        <begin position="106"/>
        <end position="117"/>
    </location>
</feature>
<feature type="chain" id="PRO_5035307508" evidence="2">
    <location>
        <begin position="42"/>
        <end position="117"/>
    </location>
</feature>
<feature type="region of interest" description="Disordered" evidence="1">
    <location>
        <begin position="48"/>
        <end position="117"/>
    </location>
</feature>
<comment type="caution">
    <text evidence="3">The sequence shown here is derived from an EMBL/GenBank/DDBJ whole genome shotgun (WGS) entry which is preliminary data.</text>
</comment>
<sequence>MLFKRANCALSSLALSSLALSSLGLAVAGALFALVPAAAWAQETQNPPQRIGNIWDSLPHQPTEKEVTPLEHESGVAPDAAQQRDINKELMQLDQELLNKEKTHPPTMPPLPPGAAN</sequence>
<reference evidence="3" key="1">
    <citation type="journal article" date="2020" name="mSystems">
        <title>Genome- and Community-Level Interaction Insights into Carbon Utilization and Element Cycling Functions of Hydrothermarchaeota in Hydrothermal Sediment.</title>
        <authorList>
            <person name="Zhou Z."/>
            <person name="Liu Y."/>
            <person name="Xu W."/>
            <person name="Pan J."/>
            <person name="Luo Z.H."/>
            <person name="Li M."/>
        </authorList>
    </citation>
    <scope>NUCLEOTIDE SEQUENCE</scope>
    <source>
        <strain evidence="3">SpSt-997</strain>
    </source>
</reference>
<evidence type="ECO:0000256" key="1">
    <source>
        <dbReference type="SAM" id="MobiDB-lite"/>
    </source>
</evidence>
<feature type="signal peptide" evidence="2">
    <location>
        <begin position="1"/>
        <end position="41"/>
    </location>
</feature>
<keyword evidence="2" id="KW-0732">Signal</keyword>
<feature type="compositionally biased region" description="Basic and acidic residues" evidence="1">
    <location>
        <begin position="62"/>
        <end position="74"/>
    </location>
</feature>
<organism evidence="3">
    <name type="scientific">Acidicaldus sp</name>
    <dbReference type="NCBI Taxonomy" id="1872105"/>
    <lineage>
        <taxon>Bacteria</taxon>
        <taxon>Pseudomonadati</taxon>
        <taxon>Pseudomonadota</taxon>
        <taxon>Alphaproteobacteria</taxon>
        <taxon>Acetobacterales</taxon>
        <taxon>Acetobacteraceae</taxon>
        <taxon>Acidicaldus</taxon>
    </lineage>
</organism>
<dbReference type="AlphaFoldDB" id="A0A8J4M6N8"/>
<name>A0A8J4M6N8_9PROT</name>
<evidence type="ECO:0000256" key="2">
    <source>
        <dbReference type="SAM" id="SignalP"/>
    </source>
</evidence>